<feature type="transmembrane region" description="Helical" evidence="1">
    <location>
        <begin position="161"/>
        <end position="186"/>
    </location>
</feature>
<accession>A0A1I0DA97</accession>
<evidence type="ECO:0000313" key="2">
    <source>
        <dbReference type="EMBL" id="SET29206.1"/>
    </source>
</evidence>
<gene>
    <name evidence="2" type="ORF">SAMN05443639_102448</name>
</gene>
<name>A0A1I0DA97_9BACT</name>
<keyword evidence="1" id="KW-0812">Transmembrane</keyword>
<dbReference type="AlphaFoldDB" id="A0A1I0DA97"/>
<dbReference type="RefSeq" id="WP_143075985.1">
    <property type="nucleotide sequence ID" value="NZ_FOIJ01000002.1"/>
</dbReference>
<evidence type="ECO:0000256" key="1">
    <source>
        <dbReference type="SAM" id="Phobius"/>
    </source>
</evidence>
<reference evidence="3" key="1">
    <citation type="submission" date="2016-10" db="EMBL/GenBank/DDBJ databases">
        <authorList>
            <person name="Varghese N."/>
            <person name="Submissions S."/>
        </authorList>
    </citation>
    <scope>NUCLEOTIDE SEQUENCE [LARGE SCALE GENOMIC DNA]</scope>
    <source>
        <strain evidence="3">DSM 16858</strain>
    </source>
</reference>
<dbReference type="Proteomes" id="UP000199181">
    <property type="component" value="Unassembled WGS sequence"/>
</dbReference>
<proteinExistence type="predicted"/>
<keyword evidence="1" id="KW-1133">Transmembrane helix</keyword>
<protein>
    <submittedName>
        <fullName evidence="2">Uncharacterized protein</fullName>
    </submittedName>
</protein>
<evidence type="ECO:0000313" key="3">
    <source>
        <dbReference type="Proteomes" id="UP000199181"/>
    </source>
</evidence>
<organism evidence="2 3">
    <name type="scientific">Stigmatella erecta</name>
    <dbReference type="NCBI Taxonomy" id="83460"/>
    <lineage>
        <taxon>Bacteria</taxon>
        <taxon>Pseudomonadati</taxon>
        <taxon>Myxococcota</taxon>
        <taxon>Myxococcia</taxon>
        <taxon>Myxococcales</taxon>
        <taxon>Cystobacterineae</taxon>
        <taxon>Archangiaceae</taxon>
        <taxon>Stigmatella</taxon>
    </lineage>
</organism>
<sequence length="221" mass="25158">MTTSLRYDNSLSVGEGLDRYFEASGIDASSYGKNWIKGSIGPLTVYTWNSPARKRTLPLHDIHHLVTEYGVDWQGETQVAGWELGSNCANCLVGWYFDLFVLFQSMFFAPRKALQAFLRGRRSRNLFQQTYHEGMLAENLGALRSRLGVPMEEVKATPKDLAVFALYLFMGFFIALVNYSTGLFVLSFPYLLLWFWPEQFQVIKQNPMASYQPPAQPQASP</sequence>
<dbReference type="EMBL" id="FOIJ01000002">
    <property type="protein sequence ID" value="SET29206.1"/>
    <property type="molecule type" value="Genomic_DNA"/>
</dbReference>
<keyword evidence="3" id="KW-1185">Reference proteome</keyword>
<keyword evidence="1" id="KW-0472">Membrane</keyword>